<keyword evidence="3 9" id="KW-0328">Glycosyltransferase</keyword>
<dbReference type="FunFam" id="3.40.1030.10:FF:000002">
    <property type="entry name" value="Anthranilate phosphoribosyltransferase"/>
    <property type="match status" value="1"/>
</dbReference>
<evidence type="ECO:0000256" key="4">
    <source>
        <dbReference type="ARBA" id="ARBA00022679"/>
    </source>
</evidence>
<dbReference type="InterPro" id="IPR005940">
    <property type="entry name" value="Anthranilate_Pribosyl_Tfrase"/>
</dbReference>
<comment type="caution">
    <text evidence="9">Lacks conserved residue(s) required for the propagation of feature annotation.</text>
</comment>
<feature type="binding site" evidence="9">
    <location>
        <position position="201"/>
    </location>
    <ligand>
        <name>anthranilate</name>
        <dbReference type="ChEBI" id="CHEBI:16567"/>
        <label>2</label>
    </ligand>
</feature>
<comment type="similarity">
    <text evidence="9">Belongs to the anthranilate phosphoribosyltransferase family.</text>
</comment>
<feature type="binding site" evidence="9">
    <location>
        <position position="261"/>
    </location>
    <ligand>
        <name>Mg(2+)</name>
        <dbReference type="ChEBI" id="CHEBI:18420"/>
        <label>2</label>
    </ligand>
</feature>
<feature type="binding site" evidence="9">
    <location>
        <position position="123"/>
    </location>
    <ligand>
        <name>5-phospho-alpha-D-ribose 1-diphosphate</name>
        <dbReference type="ChEBI" id="CHEBI:58017"/>
    </ligand>
</feature>
<dbReference type="PANTHER" id="PTHR43285">
    <property type="entry name" value="ANTHRANILATE PHOSPHORIBOSYLTRANSFERASE"/>
    <property type="match status" value="1"/>
</dbReference>
<feature type="binding site" evidence="9">
    <location>
        <position position="261"/>
    </location>
    <ligand>
        <name>Mg(2+)</name>
        <dbReference type="ChEBI" id="CHEBI:18420"/>
        <label>1</label>
    </ligand>
</feature>
<keyword evidence="9" id="KW-0479">Metal-binding</keyword>
<dbReference type="InterPro" id="IPR000312">
    <property type="entry name" value="Glycosyl_Trfase_fam3"/>
</dbReference>
<dbReference type="Pfam" id="PF02885">
    <property type="entry name" value="Glycos_trans_3N"/>
    <property type="match status" value="1"/>
</dbReference>
<feature type="binding site" evidence="9">
    <location>
        <begin position="125"/>
        <end position="128"/>
    </location>
    <ligand>
        <name>5-phospho-alpha-D-ribose 1-diphosphate</name>
        <dbReference type="ChEBI" id="CHEBI:58017"/>
    </ligand>
</feature>
<dbReference type="AlphaFoldDB" id="A0A368HH44"/>
<evidence type="ECO:0000259" key="10">
    <source>
        <dbReference type="Pfam" id="PF00591"/>
    </source>
</evidence>
<keyword evidence="5 9" id="KW-0822">Tryptophan biosynthesis</keyword>
<evidence type="ECO:0000256" key="5">
    <source>
        <dbReference type="ARBA" id="ARBA00022822"/>
    </source>
</evidence>
<feature type="domain" description="Glycosyl transferase family 3" evidence="10">
    <location>
        <begin position="109"/>
        <end position="358"/>
    </location>
</feature>
<dbReference type="GO" id="GO:0000287">
    <property type="term" value="F:magnesium ion binding"/>
    <property type="evidence" value="ECO:0007669"/>
    <property type="project" value="UniProtKB-UniRule"/>
</dbReference>
<dbReference type="EMBL" id="PSYR01000001">
    <property type="protein sequence ID" value="RCN58676.1"/>
    <property type="molecule type" value="Genomic_DNA"/>
</dbReference>
<keyword evidence="6 9" id="KW-0057">Aromatic amino acid biosynthesis</keyword>
<keyword evidence="9" id="KW-0460">Magnesium</keyword>
<evidence type="ECO:0000256" key="2">
    <source>
        <dbReference type="ARBA" id="ARBA00022605"/>
    </source>
</evidence>
<dbReference type="InterPro" id="IPR035902">
    <property type="entry name" value="Nuc_phospho_transferase"/>
</dbReference>
<protein>
    <recommendedName>
        <fullName evidence="9">Anthranilate phosphoribosyltransferase</fullName>
        <ecNumber evidence="9">2.4.2.18</ecNumber>
    </recommendedName>
</protein>
<organism evidence="12 13">
    <name type="scientific">Acidiferrobacter thiooxydans</name>
    <dbReference type="NCBI Taxonomy" id="163359"/>
    <lineage>
        <taxon>Bacteria</taxon>
        <taxon>Pseudomonadati</taxon>
        <taxon>Pseudomonadota</taxon>
        <taxon>Gammaproteobacteria</taxon>
        <taxon>Acidiferrobacterales</taxon>
        <taxon>Acidiferrobacteraceae</taxon>
        <taxon>Acidiferrobacter</taxon>
    </lineage>
</organism>
<dbReference type="GO" id="GO:0000162">
    <property type="term" value="P:L-tryptophan biosynthetic process"/>
    <property type="evidence" value="ECO:0007669"/>
    <property type="project" value="UniProtKB-UniRule"/>
</dbReference>
<comment type="pathway">
    <text evidence="1 9">Amino-acid biosynthesis; L-tryptophan biosynthesis; L-tryptophan from chorismate: step 2/5.</text>
</comment>
<feature type="domain" description="Glycosyl transferase family 3 N-terminal" evidence="11">
    <location>
        <begin position="38"/>
        <end position="98"/>
    </location>
</feature>
<dbReference type="InterPro" id="IPR017459">
    <property type="entry name" value="Glycosyl_Trfase_fam3_N_dom"/>
</dbReference>
<dbReference type="EC" id="2.4.2.18" evidence="9"/>
<evidence type="ECO:0000259" key="11">
    <source>
        <dbReference type="Pfam" id="PF02885"/>
    </source>
</evidence>
<evidence type="ECO:0000313" key="13">
    <source>
        <dbReference type="Proteomes" id="UP000253250"/>
    </source>
</evidence>
<dbReference type="PANTHER" id="PTHR43285:SF2">
    <property type="entry name" value="ANTHRANILATE PHOSPHORIBOSYLTRANSFERASE"/>
    <property type="match status" value="1"/>
</dbReference>
<reference evidence="12 13" key="1">
    <citation type="submission" date="2018-02" db="EMBL/GenBank/DDBJ databases">
        <title>Insights into the biology of acidophilic members of the Acidiferrobacteraceae family derived from comparative genomic analyses.</title>
        <authorList>
            <person name="Issotta F."/>
            <person name="Thyssen C."/>
            <person name="Mena C."/>
            <person name="Moya A."/>
            <person name="Bellenberg S."/>
            <person name="Sproer C."/>
            <person name="Covarrubias P.C."/>
            <person name="Sand W."/>
            <person name="Quatrini R."/>
            <person name="Vera M."/>
        </authorList>
    </citation>
    <scope>NUCLEOTIDE SEQUENCE [LARGE SCALE GENOMIC DNA]</scope>
    <source>
        <strain evidence="13">m-1</strain>
    </source>
</reference>
<dbReference type="HAMAP" id="MF_00211">
    <property type="entry name" value="TrpD"/>
    <property type="match status" value="1"/>
</dbReference>
<dbReference type="Proteomes" id="UP000253250">
    <property type="component" value="Unassembled WGS sequence"/>
</dbReference>
<evidence type="ECO:0000256" key="8">
    <source>
        <dbReference type="ARBA" id="ARBA00061188"/>
    </source>
</evidence>
<dbReference type="InterPro" id="IPR036320">
    <property type="entry name" value="Glycosyl_Trfase_fam3_N_dom_sf"/>
</dbReference>
<feature type="binding site" evidence="9">
    <location>
        <position position="115"/>
    </location>
    <ligand>
        <name>anthranilate</name>
        <dbReference type="ChEBI" id="CHEBI:16567"/>
        <label>1</label>
    </ligand>
</feature>
<sequence>MVAGRGCAVPPGVDPERAWPCLARELSARRTPVSALTNAIARLAAGEDLRAVDMKEALAVVMGGAGTPAQIGALLMGLRVKGETVEEIVAVAEVLRDLSTPVTVADPDRLIDTCGTGGDGASTFNISTATALVCACAGAKVAKHGNRSVSSRSGSADVLEAAGAVLTLTPAQVAQCIDQVGVGFLFAPRHHEAMRHAAGPRRELGIRTLFNMLGPLTNPAHAARQLVGVFSSDLLEPFAYALAALGGHHALVVHSDDGLDEISPAAATEVCEMKNGVLSRYRLAPADFGLPAGGLDALKVDSADSSLDVLRQVLSGRDQGPAAVAVALNAGAALYVAGLVADIRTGVAHAQALLRDGRPAAKLDEFVAFTRGLA</sequence>
<comment type="similarity">
    <text evidence="8">In the C-terminal section; belongs to the anthranilate phosphoribosyltransferase family.</text>
</comment>
<feature type="binding site" evidence="9">
    <location>
        <begin position="143"/>
        <end position="151"/>
    </location>
    <ligand>
        <name>5-phospho-alpha-D-ribose 1-diphosphate</name>
        <dbReference type="ChEBI" id="CHEBI:58017"/>
    </ligand>
</feature>
<dbReference type="NCBIfam" id="TIGR01245">
    <property type="entry name" value="trpD"/>
    <property type="match status" value="1"/>
</dbReference>
<comment type="function">
    <text evidence="9">Catalyzes the transfer of the phosphoribosyl group of 5-phosphorylribose-1-pyrophosphate (PRPP) to anthranilate to yield N-(5'-phosphoribosyl)-anthranilate (PRA).</text>
</comment>
<evidence type="ECO:0000256" key="1">
    <source>
        <dbReference type="ARBA" id="ARBA00004907"/>
    </source>
</evidence>
<comment type="subunit">
    <text evidence="9">Homodimer.</text>
</comment>
<evidence type="ECO:0000256" key="3">
    <source>
        <dbReference type="ARBA" id="ARBA00022676"/>
    </source>
</evidence>
<comment type="cofactor">
    <cofactor evidence="9">
        <name>Mg(2+)</name>
        <dbReference type="ChEBI" id="CHEBI:18420"/>
    </cofactor>
    <text evidence="9">Binds 2 magnesium ions per monomer.</text>
</comment>
<evidence type="ECO:0000256" key="7">
    <source>
        <dbReference type="ARBA" id="ARBA00052328"/>
    </source>
</evidence>
<proteinExistence type="inferred from homology"/>
<keyword evidence="4 9" id="KW-0808">Transferase</keyword>
<dbReference type="Gene3D" id="1.20.970.10">
    <property type="entry name" value="Transferase, Pyrimidine Nucleoside Phosphorylase, Chain C"/>
    <property type="match status" value="1"/>
</dbReference>
<dbReference type="SUPFAM" id="SSF52418">
    <property type="entry name" value="Nucleoside phosphorylase/phosphoribosyltransferase catalytic domain"/>
    <property type="match status" value="1"/>
</dbReference>
<name>A0A368HH44_9GAMM</name>
<feature type="binding site" evidence="9">
    <location>
        <position position="146"/>
    </location>
    <ligand>
        <name>anthranilate</name>
        <dbReference type="ChEBI" id="CHEBI:16567"/>
        <label>1</label>
    </ligand>
</feature>
<feature type="binding site" evidence="9">
    <location>
        <begin position="118"/>
        <end position="119"/>
    </location>
    <ligand>
        <name>5-phospho-alpha-D-ribose 1-diphosphate</name>
        <dbReference type="ChEBI" id="CHEBI:58017"/>
    </ligand>
</feature>
<dbReference type="SUPFAM" id="SSF47648">
    <property type="entry name" value="Nucleoside phosphorylase/phosphoribosyltransferase N-terminal domain"/>
    <property type="match status" value="1"/>
</dbReference>
<feature type="binding site" evidence="9">
    <location>
        <position position="115"/>
    </location>
    <ligand>
        <name>5-phospho-alpha-D-ribose 1-diphosphate</name>
        <dbReference type="ChEBI" id="CHEBI:58017"/>
    </ligand>
</feature>
<evidence type="ECO:0000256" key="9">
    <source>
        <dbReference type="HAMAP-Rule" id="MF_00211"/>
    </source>
</evidence>
<feature type="binding site" evidence="9">
    <location>
        <position position="155"/>
    </location>
    <ligand>
        <name>5-phospho-alpha-D-ribose 1-diphosphate</name>
        <dbReference type="ChEBI" id="CHEBI:58017"/>
    </ligand>
</feature>
<evidence type="ECO:0000313" key="12">
    <source>
        <dbReference type="EMBL" id="RCN58676.1"/>
    </source>
</evidence>
<feature type="binding site" evidence="9">
    <location>
        <position position="127"/>
    </location>
    <ligand>
        <name>Mg(2+)</name>
        <dbReference type="ChEBI" id="CHEBI:18420"/>
        <label>1</label>
    </ligand>
</feature>
<comment type="catalytic activity">
    <reaction evidence="7 9">
        <text>N-(5-phospho-beta-D-ribosyl)anthranilate + diphosphate = 5-phospho-alpha-D-ribose 1-diphosphate + anthranilate</text>
        <dbReference type="Rhea" id="RHEA:11768"/>
        <dbReference type="ChEBI" id="CHEBI:16567"/>
        <dbReference type="ChEBI" id="CHEBI:18277"/>
        <dbReference type="ChEBI" id="CHEBI:33019"/>
        <dbReference type="ChEBI" id="CHEBI:58017"/>
        <dbReference type="EC" id="2.4.2.18"/>
    </reaction>
</comment>
<dbReference type="OrthoDB" id="9806430at2"/>
<dbReference type="GO" id="GO:0004048">
    <property type="term" value="F:anthranilate phosphoribosyltransferase activity"/>
    <property type="evidence" value="ECO:0007669"/>
    <property type="project" value="UniProtKB-UniRule"/>
</dbReference>
<dbReference type="GO" id="GO:0005829">
    <property type="term" value="C:cytosol"/>
    <property type="evidence" value="ECO:0007669"/>
    <property type="project" value="TreeGrafter"/>
</dbReference>
<comment type="caution">
    <text evidence="12">The sequence shown here is derived from an EMBL/GenBank/DDBJ whole genome shotgun (WGS) entry which is preliminary data.</text>
</comment>
<keyword evidence="13" id="KW-1185">Reference proteome</keyword>
<dbReference type="Pfam" id="PF00591">
    <property type="entry name" value="Glycos_transf_3"/>
    <property type="match status" value="1"/>
</dbReference>
<dbReference type="UniPathway" id="UPA00035">
    <property type="reaction ID" value="UER00041"/>
</dbReference>
<gene>
    <name evidence="9 12" type="primary">trpD</name>
    <name evidence="12" type="ORF">C4900_02535</name>
</gene>
<dbReference type="Gene3D" id="3.40.1030.10">
    <property type="entry name" value="Nucleoside phosphorylase/phosphoribosyltransferase catalytic domain"/>
    <property type="match status" value="1"/>
</dbReference>
<keyword evidence="2 9" id="KW-0028">Amino-acid biosynthesis</keyword>
<accession>A0A368HH44</accession>
<evidence type="ECO:0000256" key="6">
    <source>
        <dbReference type="ARBA" id="ARBA00023141"/>
    </source>
</evidence>
<feature type="binding site" evidence="9">
    <location>
        <position position="260"/>
    </location>
    <ligand>
        <name>Mg(2+)</name>
        <dbReference type="ChEBI" id="CHEBI:18420"/>
        <label>2</label>
    </ligand>
</feature>